<reference evidence="3" key="1">
    <citation type="journal article" date="2014" name="Proc. Natl. Acad. Sci. U.S.A.">
        <title>Extensive sampling of basidiomycete genomes demonstrates inadequacy of the white-rot/brown-rot paradigm for wood decay fungi.</title>
        <authorList>
            <person name="Riley R."/>
            <person name="Salamov A.A."/>
            <person name="Brown D.W."/>
            <person name="Nagy L.G."/>
            <person name="Floudas D."/>
            <person name="Held B.W."/>
            <person name="Levasseur A."/>
            <person name="Lombard V."/>
            <person name="Morin E."/>
            <person name="Otillar R."/>
            <person name="Lindquist E.A."/>
            <person name="Sun H."/>
            <person name="LaButti K.M."/>
            <person name="Schmutz J."/>
            <person name="Jabbour D."/>
            <person name="Luo H."/>
            <person name="Baker S.E."/>
            <person name="Pisabarro A.G."/>
            <person name="Walton J.D."/>
            <person name="Blanchette R.A."/>
            <person name="Henrissat B."/>
            <person name="Martin F."/>
            <person name="Cullen D."/>
            <person name="Hibbett D.S."/>
            <person name="Grigoriev I.V."/>
        </authorList>
    </citation>
    <scope>NUCLEOTIDE SEQUENCE [LARGE SCALE GENOMIC DNA]</scope>
    <source>
        <strain evidence="3">FD-172 SS1</strain>
    </source>
</reference>
<dbReference type="EMBL" id="KL198042">
    <property type="protein sequence ID" value="KDQ13602.1"/>
    <property type="molecule type" value="Genomic_DNA"/>
</dbReference>
<name>A0A067MNY5_BOTB1</name>
<feature type="region of interest" description="Disordered" evidence="1">
    <location>
        <begin position="157"/>
        <end position="178"/>
    </location>
</feature>
<evidence type="ECO:0000256" key="1">
    <source>
        <dbReference type="SAM" id="MobiDB-lite"/>
    </source>
</evidence>
<feature type="compositionally biased region" description="Pro residues" evidence="1">
    <location>
        <begin position="1"/>
        <end position="11"/>
    </location>
</feature>
<dbReference type="OrthoDB" id="3257409at2759"/>
<gene>
    <name evidence="2" type="ORF">BOTBODRAFT_175322</name>
</gene>
<keyword evidence="3" id="KW-1185">Reference proteome</keyword>
<accession>A0A067MNY5</accession>
<dbReference type="HOGENOM" id="CLU_700179_0_0_1"/>
<dbReference type="AlphaFoldDB" id="A0A067MNY5"/>
<feature type="compositionally biased region" description="Acidic residues" evidence="1">
    <location>
        <begin position="158"/>
        <end position="172"/>
    </location>
</feature>
<sequence>MQSSSPVPPSPIDVDIPSPIDLASPMDLSSPTPASPFNPVSPADLASPADPTSPTDPVSPTNPVSPADPASPADPVSPADPAFPANINPTAFVPAASPVLPPLPISPTASSPSHSPAPASPQPVPDEEMCSRRSSSRSPELDWAEVQEEIERLRAAEEEANANEDEDEEDERQGDGDEAIRARIAETMVGVEEYIRGLEEQADAAAEAEALDLDLQIEMDIHEELWTLNRIDADSIKAFLVQSNQGHVGSSSIYNIIRTSFSQLDLHSFYVTRQRIRLMSGLVPRVVPMCPRSCRAFSTDTSVALARKHGCPMCHCPVFTNASKPTPILTFDYLPLLARISTMYNNVEQARVAQMYHSSYSTQANPLEIADVFDSELYKELCNTPAMHQSSSRP</sequence>
<dbReference type="Proteomes" id="UP000027195">
    <property type="component" value="Unassembled WGS sequence"/>
</dbReference>
<evidence type="ECO:0000313" key="3">
    <source>
        <dbReference type="Proteomes" id="UP000027195"/>
    </source>
</evidence>
<organism evidence="2 3">
    <name type="scientific">Botryobasidium botryosum (strain FD-172 SS1)</name>
    <dbReference type="NCBI Taxonomy" id="930990"/>
    <lineage>
        <taxon>Eukaryota</taxon>
        <taxon>Fungi</taxon>
        <taxon>Dikarya</taxon>
        <taxon>Basidiomycota</taxon>
        <taxon>Agaricomycotina</taxon>
        <taxon>Agaricomycetes</taxon>
        <taxon>Cantharellales</taxon>
        <taxon>Botryobasidiaceae</taxon>
        <taxon>Botryobasidium</taxon>
    </lineage>
</organism>
<evidence type="ECO:0000313" key="2">
    <source>
        <dbReference type="EMBL" id="KDQ13602.1"/>
    </source>
</evidence>
<feature type="compositionally biased region" description="Low complexity" evidence="1">
    <location>
        <begin position="106"/>
        <end position="117"/>
    </location>
</feature>
<protein>
    <submittedName>
        <fullName evidence="2">Uncharacterized protein</fullName>
    </submittedName>
</protein>
<dbReference type="InParanoid" id="A0A067MNY5"/>
<dbReference type="STRING" id="930990.A0A067MNY5"/>
<proteinExistence type="predicted"/>
<feature type="compositionally biased region" description="Low complexity" evidence="1">
    <location>
        <begin position="12"/>
        <end position="21"/>
    </location>
</feature>
<feature type="compositionally biased region" description="Low complexity" evidence="1">
    <location>
        <begin position="46"/>
        <end position="85"/>
    </location>
</feature>
<feature type="region of interest" description="Disordered" evidence="1">
    <location>
        <begin position="1"/>
        <end position="144"/>
    </location>
</feature>